<accession>A0A2N5VV65</accession>
<feature type="region of interest" description="Disordered" evidence="1">
    <location>
        <begin position="1"/>
        <end position="44"/>
    </location>
</feature>
<name>A0A2N5VV65_9BASI</name>
<dbReference type="AlphaFoldDB" id="A0A2N5VV65"/>
<proteinExistence type="predicted"/>
<keyword evidence="3" id="KW-1185">Reference proteome</keyword>
<evidence type="ECO:0000256" key="1">
    <source>
        <dbReference type="SAM" id="MobiDB-lite"/>
    </source>
</evidence>
<reference evidence="2 3" key="1">
    <citation type="submission" date="2017-11" db="EMBL/GenBank/DDBJ databases">
        <title>De novo assembly and phasing of dikaryotic genomes from two isolates of Puccinia coronata f. sp. avenae, the causal agent of oat crown rust.</title>
        <authorList>
            <person name="Miller M.E."/>
            <person name="Zhang Y."/>
            <person name="Omidvar V."/>
            <person name="Sperschneider J."/>
            <person name="Schwessinger B."/>
            <person name="Raley C."/>
            <person name="Palmer J.M."/>
            <person name="Garnica D."/>
            <person name="Upadhyaya N."/>
            <person name="Rathjen J."/>
            <person name="Taylor J.M."/>
            <person name="Park R.F."/>
            <person name="Dodds P.N."/>
            <person name="Hirsch C.D."/>
            <person name="Kianian S.F."/>
            <person name="Figueroa M."/>
        </authorList>
    </citation>
    <scope>NUCLEOTIDE SEQUENCE [LARGE SCALE GENOMIC DNA]</scope>
    <source>
        <strain evidence="2">12NC29</strain>
    </source>
</reference>
<dbReference type="EMBL" id="PGCJ01000055">
    <property type="protein sequence ID" value="PLW53883.1"/>
    <property type="molecule type" value="Genomic_DNA"/>
</dbReference>
<evidence type="ECO:0000313" key="2">
    <source>
        <dbReference type="EMBL" id="PLW53883.1"/>
    </source>
</evidence>
<sequence>MLTAKLGGTGGRLGPGLQVPTWSRKTHWDSGVKAGHRTKSEPVLQHKDATRWTNRKPRDSVAASEDATCYDQQFKAASHTNPH</sequence>
<gene>
    <name evidence="2" type="ORF">PCANC_09149</name>
</gene>
<organism evidence="2 3">
    <name type="scientific">Puccinia coronata f. sp. avenae</name>
    <dbReference type="NCBI Taxonomy" id="200324"/>
    <lineage>
        <taxon>Eukaryota</taxon>
        <taxon>Fungi</taxon>
        <taxon>Dikarya</taxon>
        <taxon>Basidiomycota</taxon>
        <taxon>Pucciniomycotina</taxon>
        <taxon>Pucciniomycetes</taxon>
        <taxon>Pucciniales</taxon>
        <taxon>Pucciniaceae</taxon>
        <taxon>Puccinia</taxon>
    </lineage>
</organism>
<protein>
    <submittedName>
        <fullName evidence="2">Uncharacterized protein</fullName>
    </submittedName>
</protein>
<dbReference type="Proteomes" id="UP000235388">
    <property type="component" value="Unassembled WGS sequence"/>
</dbReference>
<comment type="caution">
    <text evidence="2">The sequence shown here is derived from an EMBL/GenBank/DDBJ whole genome shotgun (WGS) entry which is preliminary data.</text>
</comment>
<evidence type="ECO:0000313" key="3">
    <source>
        <dbReference type="Proteomes" id="UP000235388"/>
    </source>
</evidence>